<evidence type="ECO:0000313" key="10">
    <source>
        <dbReference type="EMBL" id="MFD3292176.1"/>
    </source>
</evidence>
<evidence type="ECO:0000256" key="1">
    <source>
        <dbReference type="ARBA" id="ARBA00001933"/>
    </source>
</evidence>
<dbReference type="Gene3D" id="3.40.640.10">
    <property type="entry name" value="Type I PLP-dependent aspartate aminotransferase-like (Major domain)"/>
    <property type="match status" value="1"/>
</dbReference>
<feature type="binding site" evidence="9">
    <location>
        <position position="391"/>
    </location>
    <ligand>
        <name>substrate</name>
    </ligand>
</feature>
<dbReference type="CDD" id="cd00610">
    <property type="entry name" value="OAT_like"/>
    <property type="match status" value="1"/>
</dbReference>
<dbReference type="HAMAP" id="MF_00834">
    <property type="entry name" value="BioA"/>
    <property type="match status" value="1"/>
</dbReference>
<comment type="similarity">
    <text evidence="9">Belongs to the class-III pyridoxal-phosphate-dependent aminotransferase family. BioA subfamily.</text>
</comment>
<keyword evidence="4 9" id="KW-0808">Transferase</keyword>
<evidence type="ECO:0000256" key="9">
    <source>
        <dbReference type="HAMAP-Rule" id="MF_00834"/>
    </source>
</evidence>
<comment type="pathway">
    <text evidence="2 9">Cofactor biosynthesis; biotin biosynthesis; 7,8-diaminononanoate from 8-amino-7-oxononanoate (SAM route): step 1/1.</text>
</comment>
<evidence type="ECO:0000256" key="2">
    <source>
        <dbReference type="ARBA" id="ARBA00005063"/>
    </source>
</evidence>
<dbReference type="EMBL" id="JBBKXY010000001">
    <property type="protein sequence ID" value="MFD3292176.1"/>
    <property type="molecule type" value="Genomic_DNA"/>
</dbReference>
<sequence length="425" mass="47178">MSNSNLSSRDAAVVWHPFTQHQIEPISIPIASGKGAYLVDTDGKKYIDAISSWWVNIHGHGHPYLAQKVYEQALLLEQVIFAGFTHEPAIRLSERLLSHLPPNFERVFFSDNGSTAVEVAIKMALQFFHNQGNTKRRKILAFADAYHGDTFGAMSLGAPSSFNAPFQDMLFEVEFLPSPQDTQACLAAMSSLNADDYAAFIFEPLIQGAGGMKMYEASTLDALIRMAHEKDMLCIADEIMTGFGRTGKWFAMDYLAEKPDIACFSKGLTGGMMAMGLTLCSDSLFKSFLSEDRKKTLFHSHSFTANPLACAAANASLDLMEKEETWASIARVESRHRAFAATLKNHSILKNVRIQGTIIAMEIAVGEANGYLHSIRDKAYAYFIEQGILMRPLGNTIYILAPYCIEDEDLAYIYEKITAFAQELI</sequence>
<dbReference type="RefSeq" id="WP_377977577.1">
    <property type="nucleotide sequence ID" value="NZ_JBBKXY010000001.1"/>
</dbReference>
<keyword evidence="3 9" id="KW-0032">Aminotransferase</keyword>
<dbReference type="PANTHER" id="PTHR42684">
    <property type="entry name" value="ADENOSYLMETHIONINE-8-AMINO-7-OXONONANOATE AMINOTRANSFERASE"/>
    <property type="match status" value="1"/>
</dbReference>
<dbReference type="Proteomes" id="UP001598112">
    <property type="component" value="Unassembled WGS sequence"/>
</dbReference>
<feature type="binding site" evidence="9">
    <location>
        <position position="266"/>
    </location>
    <ligand>
        <name>substrate</name>
    </ligand>
</feature>
<organism evidence="10 11">
    <name type="scientific">Aquirufa originis</name>
    <dbReference type="NCBI Taxonomy" id="3096514"/>
    <lineage>
        <taxon>Bacteria</taxon>
        <taxon>Pseudomonadati</taxon>
        <taxon>Bacteroidota</taxon>
        <taxon>Cytophagia</taxon>
        <taxon>Cytophagales</taxon>
        <taxon>Flectobacillaceae</taxon>
        <taxon>Aquirufa</taxon>
    </lineage>
</organism>
<reference evidence="10 11" key="1">
    <citation type="submission" date="2024-03" db="EMBL/GenBank/DDBJ databases">
        <title>Aquirufa genome sequencing.</title>
        <authorList>
            <person name="Pitt A."/>
            <person name="Hahn M.W."/>
        </authorList>
    </citation>
    <scope>NUCLEOTIDE SEQUENCE [LARGE SCALE GENOMIC DNA]</scope>
    <source>
        <strain evidence="10 11">KTFRIE-69F</strain>
    </source>
</reference>
<accession>A0ABW6D577</accession>
<feature type="binding site" evidence="9">
    <location>
        <position position="300"/>
    </location>
    <ligand>
        <name>substrate</name>
    </ligand>
</feature>
<dbReference type="EC" id="2.6.1.62" evidence="9"/>
<dbReference type="InterPro" id="IPR005814">
    <property type="entry name" value="Aminotrans_3"/>
</dbReference>
<keyword evidence="5 9" id="KW-0949">S-adenosyl-L-methionine</keyword>
<name>A0ABW6D577_9BACT</name>
<dbReference type="Gene3D" id="3.90.1150.10">
    <property type="entry name" value="Aspartate Aminotransferase, domain 1"/>
    <property type="match status" value="1"/>
</dbReference>
<dbReference type="InterPro" id="IPR015424">
    <property type="entry name" value="PyrdxlP-dep_Trfase"/>
</dbReference>
<dbReference type="InterPro" id="IPR005815">
    <property type="entry name" value="BioA"/>
</dbReference>
<dbReference type="Pfam" id="PF00202">
    <property type="entry name" value="Aminotran_3"/>
    <property type="match status" value="1"/>
</dbReference>
<feature type="site" description="Participates in the substrate recognition with KAPA and in a stacking interaction with the adenine ring of SAM" evidence="9">
    <location>
        <position position="18"/>
    </location>
</feature>
<evidence type="ECO:0000256" key="7">
    <source>
        <dbReference type="ARBA" id="ARBA00022898"/>
    </source>
</evidence>
<keyword evidence="9" id="KW-0963">Cytoplasm</keyword>
<keyword evidence="6 9" id="KW-0093">Biotin biosynthesis</keyword>
<evidence type="ECO:0000256" key="4">
    <source>
        <dbReference type="ARBA" id="ARBA00022679"/>
    </source>
</evidence>
<comment type="function">
    <text evidence="9">Catalyzes the transfer of the alpha-amino group from S-adenosyl-L-methionine (SAM) to 7-keto-8-aminopelargonic acid (KAPA) to form 7,8-diaminopelargonic acid (DAPA). It is the only aminotransferase known to utilize SAM as an amino donor.</text>
</comment>
<protein>
    <recommendedName>
        <fullName evidence="9">Adenosylmethionine-8-amino-7-oxononanoate aminotransferase</fullName>
        <ecNumber evidence="9">2.6.1.62</ecNumber>
    </recommendedName>
    <alternativeName>
        <fullName evidence="9">7,8-diamino-pelargonic acid aminotransferase</fullName>
        <shortName evidence="9">DAPA AT</shortName>
        <shortName evidence="9">DAPA aminotransferase</shortName>
    </alternativeName>
    <alternativeName>
        <fullName evidence="9">7,8-diaminononanoate synthase</fullName>
        <shortName evidence="9">DANS</shortName>
    </alternativeName>
    <alternativeName>
        <fullName evidence="9">Diaminopelargonic acid synthase</fullName>
    </alternativeName>
</protein>
<evidence type="ECO:0000256" key="8">
    <source>
        <dbReference type="ARBA" id="ARBA00048449"/>
    </source>
</evidence>
<comment type="caution">
    <text evidence="10">The sequence shown here is derived from an EMBL/GenBank/DDBJ whole genome shotgun (WGS) entry which is preliminary data.</text>
</comment>
<keyword evidence="7 9" id="KW-0663">Pyridoxal phosphate</keyword>
<feature type="binding site" evidence="9">
    <location>
        <position position="237"/>
    </location>
    <ligand>
        <name>pyridoxal 5'-phosphate</name>
        <dbReference type="ChEBI" id="CHEBI:597326"/>
    </ligand>
</feature>
<feature type="modified residue" description="N6-(pyridoxal phosphate)lysine" evidence="9">
    <location>
        <position position="266"/>
    </location>
</feature>
<keyword evidence="11" id="KW-1185">Reference proteome</keyword>
<dbReference type="NCBIfam" id="TIGR00508">
    <property type="entry name" value="bioA"/>
    <property type="match status" value="1"/>
</dbReference>
<feature type="binding site" evidence="9">
    <location>
        <begin position="301"/>
        <end position="302"/>
    </location>
    <ligand>
        <name>pyridoxal 5'-phosphate</name>
        <dbReference type="ChEBI" id="CHEBI:597326"/>
    </ligand>
</feature>
<evidence type="ECO:0000313" key="11">
    <source>
        <dbReference type="Proteomes" id="UP001598112"/>
    </source>
</evidence>
<dbReference type="InterPro" id="IPR049704">
    <property type="entry name" value="Aminotrans_3_PPA_site"/>
</dbReference>
<comment type="catalytic activity">
    <reaction evidence="8 9">
        <text>(8S)-8-amino-7-oxononanoate + S-adenosyl-L-methionine = S-adenosyl-4-methylsulfanyl-2-oxobutanoate + (7R,8S)-7,8-diammoniononanoate</text>
        <dbReference type="Rhea" id="RHEA:16861"/>
        <dbReference type="ChEBI" id="CHEBI:16490"/>
        <dbReference type="ChEBI" id="CHEBI:59789"/>
        <dbReference type="ChEBI" id="CHEBI:149468"/>
        <dbReference type="ChEBI" id="CHEBI:149469"/>
        <dbReference type="EC" id="2.6.1.62"/>
    </reaction>
</comment>
<comment type="cofactor">
    <cofactor evidence="1 9">
        <name>pyridoxal 5'-phosphate</name>
        <dbReference type="ChEBI" id="CHEBI:597326"/>
    </cofactor>
</comment>
<dbReference type="InterPro" id="IPR015421">
    <property type="entry name" value="PyrdxlP-dep_Trfase_major"/>
</dbReference>
<feature type="binding site" evidence="9">
    <location>
        <position position="53"/>
    </location>
    <ligand>
        <name>substrate</name>
    </ligand>
</feature>
<feature type="binding site" evidence="9">
    <location>
        <position position="146"/>
    </location>
    <ligand>
        <name>substrate</name>
    </ligand>
</feature>
<feature type="binding site" evidence="9">
    <location>
        <begin position="113"/>
        <end position="114"/>
    </location>
    <ligand>
        <name>pyridoxal 5'-phosphate</name>
        <dbReference type="ChEBI" id="CHEBI:597326"/>
    </ligand>
</feature>
<evidence type="ECO:0000256" key="6">
    <source>
        <dbReference type="ARBA" id="ARBA00022756"/>
    </source>
</evidence>
<dbReference type="PROSITE" id="PS00600">
    <property type="entry name" value="AA_TRANSFER_CLASS_3"/>
    <property type="match status" value="1"/>
</dbReference>
<proteinExistence type="inferred from homology"/>
<evidence type="ECO:0000256" key="3">
    <source>
        <dbReference type="ARBA" id="ARBA00022576"/>
    </source>
</evidence>
<dbReference type="GO" id="GO:0004015">
    <property type="term" value="F:adenosylmethionine-8-amino-7-oxononanoate transaminase activity"/>
    <property type="evidence" value="ECO:0007669"/>
    <property type="project" value="UniProtKB-EC"/>
</dbReference>
<comment type="subunit">
    <text evidence="9">Homodimer.</text>
</comment>
<comment type="subcellular location">
    <subcellularLocation>
        <location evidence="9">Cytoplasm</location>
    </subcellularLocation>
</comment>
<dbReference type="NCBIfam" id="NF004624">
    <property type="entry name" value="PRK05964.1"/>
    <property type="match status" value="1"/>
</dbReference>
<dbReference type="SUPFAM" id="SSF53383">
    <property type="entry name" value="PLP-dependent transferases"/>
    <property type="match status" value="1"/>
</dbReference>
<evidence type="ECO:0000256" key="5">
    <source>
        <dbReference type="ARBA" id="ARBA00022691"/>
    </source>
</evidence>
<dbReference type="InterPro" id="IPR015422">
    <property type="entry name" value="PyrdxlP-dep_Trfase_small"/>
</dbReference>
<gene>
    <name evidence="9 10" type="primary">bioA</name>
    <name evidence="10" type="ORF">SKC35_00610</name>
</gene>
<dbReference type="PANTHER" id="PTHR42684:SF3">
    <property type="entry name" value="ADENOSYLMETHIONINE-8-AMINO-7-OXONONANOATE AMINOTRANSFERASE"/>
    <property type="match status" value="1"/>
</dbReference>